<name>A0A0K9P6G2_ZOSMR</name>
<dbReference type="Proteomes" id="UP000036987">
    <property type="component" value="Unassembled WGS sequence"/>
</dbReference>
<evidence type="ECO:0000313" key="3">
    <source>
        <dbReference type="EMBL" id="KMZ63822.1"/>
    </source>
</evidence>
<organism evidence="3 4">
    <name type="scientific">Zostera marina</name>
    <name type="common">Eelgrass</name>
    <dbReference type="NCBI Taxonomy" id="29655"/>
    <lineage>
        <taxon>Eukaryota</taxon>
        <taxon>Viridiplantae</taxon>
        <taxon>Streptophyta</taxon>
        <taxon>Embryophyta</taxon>
        <taxon>Tracheophyta</taxon>
        <taxon>Spermatophyta</taxon>
        <taxon>Magnoliopsida</taxon>
        <taxon>Liliopsida</taxon>
        <taxon>Zosteraceae</taxon>
        <taxon>Zostera</taxon>
    </lineage>
</organism>
<keyword evidence="4" id="KW-1185">Reference proteome</keyword>
<feature type="signal peptide" evidence="2">
    <location>
        <begin position="1"/>
        <end position="16"/>
    </location>
</feature>
<sequence length="132" mass="15032">MCFLYLLFLSVHICHDKHPIAFHINPQGGEWRKFIFPADIYTIFLTVTLGVLAFLAEVFIARGLQLEKISKVTNILYLKVFLTQVCDMALDRDVQPSFGRLFGCILILASISSTLYTGPHKEAEYMFSPNDI</sequence>
<evidence type="ECO:0000256" key="2">
    <source>
        <dbReference type="SAM" id="SignalP"/>
    </source>
</evidence>
<keyword evidence="1" id="KW-0812">Transmembrane</keyword>
<keyword evidence="1" id="KW-0472">Membrane</keyword>
<dbReference type="EMBL" id="LFYR01001207">
    <property type="protein sequence ID" value="KMZ63822.1"/>
    <property type="molecule type" value="Genomic_DNA"/>
</dbReference>
<feature type="chain" id="PRO_5005527687" evidence="2">
    <location>
        <begin position="17"/>
        <end position="132"/>
    </location>
</feature>
<evidence type="ECO:0000313" key="4">
    <source>
        <dbReference type="Proteomes" id="UP000036987"/>
    </source>
</evidence>
<dbReference type="OrthoDB" id="306876at2759"/>
<dbReference type="AlphaFoldDB" id="A0A0K9P6G2"/>
<keyword evidence="2" id="KW-0732">Signal</keyword>
<proteinExistence type="predicted"/>
<reference evidence="4" key="1">
    <citation type="journal article" date="2016" name="Nature">
        <title>The genome of the seagrass Zostera marina reveals angiosperm adaptation to the sea.</title>
        <authorList>
            <person name="Olsen J.L."/>
            <person name="Rouze P."/>
            <person name="Verhelst B."/>
            <person name="Lin Y.-C."/>
            <person name="Bayer T."/>
            <person name="Collen J."/>
            <person name="Dattolo E."/>
            <person name="De Paoli E."/>
            <person name="Dittami S."/>
            <person name="Maumus F."/>
            <person name="Michel G."/>
            <person name="Kersting A."/>
            <person name="Lauritano C."/>
            <person name="Lohaus R."/>
            <person name="Toepel M."/>
            <person name="Tonon T."/>
            <person name="Vanneste K."/>
            <person name="Amirebrahimi M."/>
            <person name="Brakel J."/>
            <person name="Bostroem C."/>
            <person name="Chovatia M."/>
            <person name="Grimwood J."/>
            <person name="Jenkins J.W."/>
            <person name="Jueterbock A."/>
            <person name="Mraz A."/>
            <person name="Stam W.T."/>
            <person name="Tice H."/>
            <person name="Bornberg-Bauer E."/>
            <person name="Green P.J."/>
            <person name="Pearson G.A."/>
            <person name="Procaccini G."/>
            <person name="Duarte C.M."/>
            <person name="Schmutz J."/>
            <person name="Reusch T.B.H."/>
            <person name="Van de Peer Y."/>
        </authorList>
    </citation>
    <scope>NUCLEOTIDE SEQUENCE [LARGE SCALE GENOMIC DNA]</scope>
    <source>
        <strain evidence="4">cv. Finnish</strain>
    </source>
</reference>
<dbReference type="STRING" id="29655.A0A0K9P6G2"/>
<feature type="transmembrane region" description="Helical" evidence="1">
    <location>
        <begin position="98"/>
        <end position="118"/>
    </location>
</feature>
<comment type="caution">
    <text evidence="3">The sequence shown here is derived from an EMBL/GenBank/DDBJ whole genome shotgun (WGS) entry which is preliminary data.</text>
</comment>
<evidence type="ECO:0000256" key="1">
    <source>
        <dbReference type="SAM" id="Phobius"/>
    </source>
</evidence>
<accession>A0A0K9P6G2</accession>
<feature type="transmembrane region" description="Helical" evidence="1">
    <location>
        <begin position="40"/>
        <end position="61"/>
    </location>
</feature>
<protein>
    <submittedName>
        <fullName evidence="3">Uncharacterized protein</fullName>
    </submittedName>
</protein>
<gene>
    <name evidence="3" type="ORF">ZOSMA_397G00080</name>
</gene>
<keyword evidence="1" id="KW-1133">Transmembrane helix</keyword>